<keyword evidence="1" id="KW-0547">Nucleotide-binding</keyword>
<protein>
    <recommendedName>
        <fullName evidence="3">YchF C-terminal domain-containing protein</fullName>
    </recommendedName>
</protein>
<accession>A0A1F4SSW9</accession>
<dbReference type="GO" id="GO:0005524">
    <property type="term" value="F:ATP binding"/>
    <property type="evidence" value="ECO:0007669"/>
    <property type="project" value="UniProtKB-KW"/>
</dbReference>
<comment type="caution">
    <text evidence="4">The sequence shown here is derived from an EMBL/GenBank/DDBJ whole genome shotgun (WGS) entry which is preliminary data.</text>
</comment>
<sequence length="341" mass="38633">MKTAIIGNSQSEKEELFSLVTGIGLDQITEKPLESHIGTCNVKDPRIAKLISMYNPKKTTYVKIEYLLLPNLDMEGPTKKLIMDNLKNADEICFVAKEESAKSEIPNFLADLLIADLVLVEKRIETMAKDKTSKFAATREKEKEIMDKCKKLLDEEKHIKNFNWSEEEVKLLKTYQFYTLKPIFIALNVSEDKIKGDSLCKEITSSFNIPTIPLSVAIEKEIADLPESDQQEFMKELGIDEPAVNKMNRLTYEGLGLISYFTVGEDEVRAWPIRRGAFAPEAGAAIHTDIQKGFVKAEMFKYSDLIEAGSEAKLKELGKFHLKGKDYLVEDGDILSFRFNV</sequence>
<evidence type="ECO:0000256" key="1">
    <source>
        <dbReference type="ARBA" id="ARBA00022741"/>
    </source>
</evidence>
<dbReference type="AlphaFoldDB" id="A0A1F4SSW9"/>
<dbReference type="InterPro" id="IPR012676">
    <property type="entry name" value="TGS-like"/>
</dbReference>
<gene>
    <name evidence="4" type="ORF">A2310_02870</name>
</gene>
<dbReference type="SUPFAM" id="SSF81271">
    <property type="entry name" value="TGS-like"/>
    <property type="match status" value="1"/>
</dbReference>
<evidence type="ECO:0000256" key="2">
    <source>
        <dbReference type="ARBA" id="ARBA00022840"/>
    </source>
</evidence>
<name>A0A1F4SSW9_UNCSA</name>
<dbReference type="Gene3D" id="3.40.50.300">
    <property type="entry name" value="P-loop containing nucleotide triphosphate hydrolases"/>
    <property type="match status" value="1"/>
</dbReference>
<evidence type="ECO:0000313" key="5">
    <source>
        <dbReference type="Proteomes" id="UP000178417"/>
    </source>
</evidence>
<dbReference type="Proteomes" id="UP000178417">
    <property type="component" value="Unassembled WGS sequence"/>
</dbReference>
<dbReference type="SUPFAM" id="SSF52540">
    <property type="entry name" value="P-loop containing nucleoside triphosphate hydrolases"/>
    <property type="match status" value="1"/>
</dbReference>
<dbReference type="CDD" id="cd04867">
    <property type="entry name" value="TGS_YchF_OLA1"/>
    <property type="match status" value="1"/>
</dbReference>
<dbReference type="GO" id="GO:0005737">
    <property type="term" value="C:cytoplasm"/>
    <property type="evidence" value="ECO:0007669"/>
    <property type="project" value="TreeGrafter"/>
</dbReference>
<reference evidence="4 5" key="1">
    <citation type="journal article" date="2016" name="Nat. Commun.">
        <title>Thousands of microbial genomes shed light on interconnected biogeochemical processes in an aquifer system.</title>
        <authorList>
            <person name="Anantharaman K."/>
            <person name="Brown C.T."/>
            <person name="Hug L.A."/>
            <person name="Sharon I."/>
            <person name="Castelle C.J."/>
            <person name="Probst A.J."/>
            <person name="Thomas B.C."/>
            <person name="Singh A."/>
            <person name="Wilkins M.J."/>
            <person name="Karaoz U."/>
            <person name="Brodie E.L."/>
            <person name="Williams K.H."/>
            <person name="Hubbard S.S."/>
            <person name="Banfield J.F."/>
        </authorList>
    </citation>
    <scope>NUCLEOTIDE SEQUENCE [LARGE SCALE GENOMIC DNA]</scope>
</reference>
<dbReference type="InterPro" id="IPR012675">
    <property type="entry name" value="Beta-grasp_dom_sf"/>
</dbReference>
<dbReference type="Gene3D" id="1.10.150.300">
    <property type="entry name" value="TGS-like domain"/>
    <property type="match status" value="1"/>
</dbReference>
<organism evidence="4 5">
    <name type="scientific">candidate division WOR-1 bacterium RIFOXYB2_FULL_37_13</name>
    <dbReference type="NCBI Taxonomy" id="1802579"/>
    <lineage>
        <taxon>Bacteria</taxon>
        <taxon>Bacillati</taxon>
        <taxon>Saganbacteria</taxon>
    </lineage>
</organism>
<dbReference type="EMBL" id="MEUB01000017">
    <property type="protein sequence ID" value="OGC23526.1"/>
    <property type="molecule type" value="Genomic_DNA"/>
</dbReference>
<dbReference type="GO" id="GO:0016887">
    <property type="term" value="F:ATP hydrolysis activity"/>
    <property type="evidence" value="ECO:0007669"/>
    <property type="project" value="TreeGrafter"/>
</dbReference>
<evidence type="ECO:0000313" key="4">
    <source>
        <dbReference type="EMBL" id="OGC23526.1"/>
    </source>
</evidence>
<proteinExistence type="predicted"/>
<dbReference type="STRING" id="1802579.A2310_02870"/>
<dbReference type="InterPro" id="IPR027417">
    <property type="entry name" value="P-loop_NTPase"/>
</dbReference>
<dbReference type="PANTHER" id="PTHR23305:SF18">
    <property type="entry name" value="OBG-TYPE G DOMAIN-CONTAINING PROTEIN"/>
    <property type="match status" value="1"/>
</dbReference>
<feature type="domain" description="YchF C-terminal" evidence="3">
    <location>
        <begin position="257"/>
        <end position="340"/>
    </location>
</feature>
<dbReference type="Gene3D" id="3.10.20.30">
    <property type="match status" value="1"/>
</dbReference>
<dbReference type="InterPro" id="IPR023192">
    <property type="entry name" value="TGS-like_dom_sf"/>
</dbReference>
<dbReference type="InterPro" id="IPR013029">
    <property type="entry name" value="YchF_C"/>
</dbReference>
<dbReference type="FunFam" id="3.10.20.30:FF:000001">
    <property type="entry name" value="Ribosome-binding ATPase YchF"/>
    <property type="match status" value="1"/>
</dbReference>
<dbReference type="Pfam" id="PF06071">
    <property type="entry name" value="YchF-GTPase_C"/>
    <property type="match status" value="1"/>
</dbReference>
<keyword evidence="2" id="KW-0067">ATP-binding</keyword>
<dbReference type="PANTHER" id="PTHR23305">
    <property type="entry name" value="OBG GTPASE FAMILY"/>
    <property type="match status" value="1"/>
</dbReference>
<evidence type="ECO:0000259" key="3">
    <source>
        <dbReference type="Pfam" id="PF06071"/>
    </source>
</evidence>